<keyword evidence="7 10" id="KW-0472">Membrane</keyword>
<feature type="domain" description="MotA/TolQ/ExbB proton channel" evidence="11">
    <location>
        <begin position="75"/>
        <end position="198"/>
    </location>
</feature>
<evidence type="ECO:0000256" key="9">
    <source>
        <dbReference type="SAM" id="MobiDB-lite"/>
    </source>
</evidence>
<dbReference type="Pfam" id="PF01618">
    <property type="entry name" value="MotA_ExbB"/>
    <property type="match status" value="1"/>
</dbReference>
<comment type="similarity">
    <text evidence="8">Belongs to the exbB/tolQ family.</text>
</comment>
<dbReference type="PANTHER" id="PTHR30625:SF15">
    <property type="entry name" value="BIOPOLYMER TRANSPORT PROTEIN EXBB"/>
    <property type="match status" value="1"/>
</dbReference>
<dbReference type="AlphaFoldDB" id="A0AA89PJ13"/>
<gene>
    <name evidence="12" type="ORF">HNQ53_002601</name>
</gene>
<proteinExistence type="inferred from homology"/>
<feature type="compositionally biased region" description="Basic and acidic residues" evidence="9">
    <location>
        <begin position="213"/>
        <end position="229"/>
    </location>
</feature>
<evidence type="ECO:0000313" key="13">
    <source>
        <dbReference type="Proteomes" id="UP000563601"/>
    </source>
</evidence>
<feature type="transmembrane region" description="Helical" evidence="10">
    <location>
        <begin position="159"/>
        <end position="185"/>
    </location>
</feature>
<dbReference type="PANTHER" id="PTHR30625">
    <property type="entry name" value="PROTEIN TOLQ"/>
    <property type="match status" value="1"/>
</dbReference>
<evidence type="ECO:0000256" key="2">
    <source>
        <dbReference type="ARBA" id="ARBA00022448"/>
    </source>
</evidence>
<accession>A0AA89PJ13</accession>
<feature type="compositionally biased region" description="Basic and acidic residues" evidence="9">
    <location>
        <begin position="248"/>
        <end position="263"/>
    </location>
</feature>
<evidence type="ECO:0000256" key="7">
    <source>
        <dbReference type="ARBA" id="ARBA00023136"/>
    </source>
</evidence>
<comment type="caution">
    <text evidence="12">The sequence shown here is derived from an EMBL/GenBank/DDBJ whole genome shotgun (WGS) entry which is preliminary data.</text>
</comment>
<evidence type="ECO:0000256" key="8">
    <source>
        <dbReference type="RuleBase" id="RU004057"/>
    </source>
</evidence>
<evidence type="ECO:0000259" key="11">
    <source>
        <dbReference type="Pfam" id="PF01618"/>
    </source>
</evidence>
<feature type="transmembrane region" description="Helical" evidence="10">
    <location>
        <begin position="12"/>
        <end position="34"/>
    </location>
</feature>
<dbReference type="RefSeq" id="WP_311736363.1">
    <property type="nucleotide sequence ID" value="NZ_CP047491.1"/>
</dbReference>
<keyword evidence="3" id="KW-1003">Cell membrane</keyword>
<evidence type="ECO:0000256" key="3">
    <source>
        <dbReference type="ARBA" id="ARBA00022475"/>
    </source>
</evidence>
<keyword evidence="2 8" id="KW-0813">Transport</keyword>
<evidence type="ECO:0000256" key="1">
    <source>
        <dbReference type="ARBA" id="ARBA00004651"/>
    </source>
</evidence>
<dbReference type="Proteomes" id="UP000563601">
    <property type="component" value="Unassembled WGS sequence"/>
</dbReference>
<evidence type="ECO:0000256" key="6">
    <source>
        <dbReference type="ARBA" id="ARBA00022989"/>
    </source>
</evidence>
<reference evidence="12 13" key="1">
    <citation type="submission" date="2020-08" db="EMBL/GenBank/DDBJ databases">
        <title>Genomic Encyclopedia of Type Strains, Phase IV (KMG-IV): sequencing the most valuable type-strain genomes for metagenomic binning, comparative biology and taxonomic classification.</title>
        <authorList>
            <person name="Goeker M."/>
        </authorList>
    </citation>
    <scope>NUCLEOTIDE SEQUENCE [LARGE SCALE GENOMIC DNA]</scope>
    <source>
        <strain evidence="12 13">DSM 11525</strain>
    </source>
</reference>
<evidence type="ECO:0000256" key="5">
    <source>
        <dbReference type="ARBA" id="ARBA00022927"/>
    </source>
</evidence>
<comment type="subcellular location">
    <subcellularLocation>
        <location evidence="1">Cell membrane</location>
        <topology evidence="1">Multi-pass membrane protein</topology>
    </subcellularLocation>
    <subcellularLocation>
        <location evidence="8">Membrane</location>
        <topology evidence="8">Multi-pass membrane protein</topology>
    </subcellularLocation>
</comment>
<keyword evidence="6 10" id="KW-1133">Transmembrane helix</keyword>
<dbReference type="InterPro" id="IPR002898">
    <property type="entry name" value="MotA_ExbB_proton_chnl"/>
</dbReference>
<keyword evidence="5 8" id="KW-0653">Protein transport</keyword>
<evidence type="ECO:0000256" key="10">
    <source>
        <dbReference type="SAM" id="Phobius"/>
    </source>
</evidence>
<feature type="transmembrane region" description="Helical" evidence="10">
    <location>
        <begin position="118"/>
        <end position="139"/>
    </location>
</feature>
<evidence type="ECO:0000256" key="4">
    <source>
        <dbReference type="ARBA" id="ARBA00022692"/>
    </source>
</evidence>
<dbReference type="EMBL" id="JACHHR010000003">
    <property type="protein sequence ID" value="MBB5212376.1"/>
    <property type="molecule type" value="Genomic_DNA"/>
</dbReference>
<protein>
    <submittedName>
        <fullName evidence="12">Biopolymer transport protein ExbB</fullName>
    </submittedName>
</protein>
<feature type="compositionally biased region" description="Low complexity" evidence="9">
    <location>
        <begin position="238"/>
        <end position="247"/>
    </location>
</feature>
<dbReference type="GO" id="GO:0017038">
    <property type="term" value="P:protein import"/>
    <property type="evidence" value="ECO:0007669"/>
    <property type="project" value="TreeGrafter"/>
</dbReference>
<feature type="region of interest" description="Disordered" evidence="9">
    <location>
        <begin position="210"/>
        <end position="263"/>
    </location>
</feature>
<organism evidence="12 13">
    <name type="scientific">Microbulbifer hydrolyticus</name>
    <dbReference type="NCBI Taxonomy" id="48074"/>
    <lineage>
        <taxon>Bacteria</taxon>
        <taxon>Pseudomonadati</taxon>
        <taxon>Pseudomonadota</taxon>
        <taxon>Gammaproteobacteria</taxon>
        <taxon>Cellvibrionales</taxon>
        <taxon>Microbulbiferaceae</taxon>
        <taxon>Microbulbifer</taxon>
    </lineage>
</organism>
<name>A0AA89PJ13_9GAMM</name>
<keyword evidence="4 10" id="KW-0812">Transmembrane</keyword>
<evidence type="ECO:0000313" key="12">
    <source>
        <dbReference type="EMBL" id="MBB5212376.1"/>
    </source>
</evidence>
<sequence length="263" mass="28519">MMDFFNSVIAFFQTGGIFMYPILVVFALGTAVAIERYIRLVYERSTNRATWEKVQPVLNAGDFDRARNLVKDDNTGVGRLLAMGLERQGAVRRREDIEIAMEESIMESIPQLEKRTPYVALGSNIATLLGLLGTIMGLIEAFTAVANANPAEKADLLSASISVAMNTTAFGLMVGIALLVVHALLNSLTGQIVDSLEMVSVKALNIMSSGTRRRSDAAKDEKSAAESKSTKPVNRDVQQTQQAQQKASKTEAATEEKSKAESA</sequence>
<dbReference type="GO" id="GO:0005886">
    <property type="term" value="C:plasma membrane"/>
    <property type="evidence" value="ECO:0007669"/>
    <property type="project" value="UniProtKB-SubCell"/>
</dbReference>
<dbReference type="InterPro" id="IPR050790">
    <property type="entry name" value="ExbB/TolQ_transport"/>
</dbReference>